<accession>A0A1B0ARU9</accession>
<feature type="transmembrane region" description="Helical" evidence="1">
    <location>
        <begin position="37"/>
        <end position="70"/>
    </location>
</feature>
<proteinExistence type="predicted"/>
<keyword evidence="3" id="KW-1185">Reference proteome</keyword>
<dbReference type="AlphaFoldDB" id="A0A1B0ARU9"/>
<organism evidence="2 3">
    <name type="scientific">Glossina palpalis gambiensis</name>
    <dbReference type="NCBI Taxonomy" id="67801"/>
    <lineage>
        <taxon>Eukaryota</taxon>
        <taxon>Metazoa</taxon>
        <taxon>Ecdysozoa</taxon>
        <taxon>Arthropoda</taxon>
        <taxon>Hexapoda</taxon>
        <taxon>Insecta</taxon>
        <taxon>Pterygota</taxon>
        <taxon>Neoptera</taxon>
        <taxon>Endopterygota</taxon>
        <taxon>Diptera</taxon>
        <taxon>Brachycera</taxon>
        <taxon>Muscomorpha</taxon>
        <taxon>Hippoboscoidea</taxon>
        <taxon>Glossinidae</taxon>
        <taxon>Glossina</taxon>
    </lineage>
</organism>
<reference evidence="2" key="2">
    <citation type="submission" date="2020-05" db="UniProtKB">
        <authorList>
            <consortium name="EnsemblMetazoa"/>
        </authorList>
    </citation>
    <scope>IDENTIFICATION</scope>
    <source>
        <strain evidence="2">IAEA</strain>
    </source>
</reference>
<evidence type="ECO:0000313" key="3">
    <source>
        <dbReference type="Proteomes" id="UP000092460"/>
    </source>
</evidence>
<name>A0A1B0ARU9_9MUSC</name>
<feature type="transmembrane region" description="Helical" evidence="1">
    <location>
        <begin position="76"/>
        <end position="95"/>
    </location>
</feature>
<keyword evidence="1" id="KW-0472">Membrane</keyword>
<reference evidence="3" key="1">
    <citation type="submission" date="2015-01" db="EMBL/GenBank/DDBJ databases">
        <authorList>
            <person name="Aksoy S."/>
            <person name="Warren W."/>
            <person name="Wilson R.K."/>
        </authorList>
    </citation>
    <scope>NUCLEOTIDE SEQUENCE [LARGE SCALE GENOMIC DNA]</scope>
    <source>
        <strain evidence="3">IAEA</strain>
    </source>
</reference>
<keyword evidence="1" id="KW-1133">Transmembrane helix</keyword>
<sequence>MKHRLLNLFELTRTIFPLSDSTKFLRNLITGLLQLHAYNFIIVLVVAVVIVIVVTAAAAAAAAAAFIAILKRCDSCNLQSLLTMIYLLLFTHGVVKKTLLRRVLRPPTCGLVIRKKRAEKRLNAFAAFGVINNSSQCLAFYIDSNFIITKYLIA</sequence>
<protein>
    <submittedName>
        <fullName evidence="2">Uncharacterized protein</fullName>
    </submittedName>
</protein>
<dbReference type="EMBL" id="JXJN01002582">
    <property type="status" value="NOT_ANNOTATED_CDS"/>
    <property type="molecule type" value="Genomic_DNA"/>
</dbReference>
<dbReference type="Proteomes" id="UP000092460">
    <property type="component" value="Unassembled WGS sequence"/>
</dbReference>
<dbReference type="EnsemblMetazoa" id="GPPI006258-RA">
    <property type="protein sequence ID" value="GPPI006258-PA"/>
    <property type="gene ID" value="GPPI006258"/>
</dbReference>
<dbReference type="VEuPathDB" id="VectorBase:GPPI006258"/>
<evidence type="ECO:0000256" key="1">
    <source>
        <dbReference type="SAM" id="Phobius"/>
    </source>
</evidence>
<keyword evidence="1" id="KW-0812">Transmembrane</keyword>
<evidence type="ECO:0000313" key="2">
    <source>
        <dbReference type="EnsemblMetazoa" id="GPPI006258-PA"/>
    </source>
</evidence>